<dbReference type="EMBL" id="JARJCM010000112">
    <property type="protein sequence ID" value="KAJ7028465.1"/>
    <property type="molecule type" value="Genomic_DNA"/>
</dbReference>
<evidence type="ECO:0000313" key="1">
    <source>
        <dbReference type="EMBL" id="KAJ7028465.1"/>
    </source>
</evidence>
<comment type="caution">
    <text evidence="1">The sequence shown here is derived from an EMBL/GenBank/DDBJ whole genome shotgun (WGS) entry which is preliminary data.</text>
</comment>
<gene>
    <name evidence="1" type="ORF">C8F04DRAFT_1291118</name>
</gene>
<sequence length="961" mass="109407">MAPSPNDGKVECRHNCGGRYAPRGVAKHEATCARKKSDAQFSLQLKVQQSKVKMTITAMSDCAQDKRHMNDSKPEPVAGPSGHNALHVQIPDKTNDPVHAPDYLDYQSPEPDVFVENEEAPPFDGYRAPSPAHVEDMEIKRIFHPHSKRDPEFVSFREYFTTDDRRQPTDKTPWTPFRSEFDFKFAEFCTKNMLNKDAIESLILLIQCSNANPKDFTIANYGDLEELWKLASHKCTEFEKGVITVKYKNEDITFDTCTRPLWDWARSLIQDPGLASCFVWDAEKAYRFNGEEYVRFYHEPWTADAFWAAQSSLPNDPAAKRVCYVLYADKSKLSTFGTQKGYAVIARLANIVVGIRNGIQFGGGQVVGHQPLVKDDPKENGKPAFSNFKTVVWHTAFYKLMESLEIPSKFGEWTGCGDGILRWLWPIILILAADYEEACVMALIRGLQGLYPCPVCFVPWNEQSDLLTEHPLRTGKESEEILEDARSKRTAAERDQHLKDHGLRNVENAVWKIRGSDPHAAISYDPLHADDGGFWGDHLFAQIKARVTELGRAATVQIDTQMAAFPRWRALKHFETVMNTSFNDGSKHEDIAKMMLFVAHNVLTDNAGLLLLQALRSYLEFRTSIGFEVHTSRTIADGRREVQTLDSTMKQYIAACEGTTHGDKNWNFPKFHSRCHVYNDIEKKGATRNFGTKTSESMHGAMRNTYHKLTNFKDVTPQLAKHDHRRTVATYMREQIDALAFVDETDSEVPEDEEESVLSNVDIGSKIKPLSFSKLEQDMIGDVAFERFRIKFGDFVCDFLPAYGYALPNGRRLRFDGIDTIMPFQFLKVHYESLSNWTPTADYLRCNPKFQGHPRYDCVLVKTTHKDIFAQLIYLFTCTVEGKAHPFALVLPFDAPIGPARRKDKLLRFRRVRAKARKDTEFISVHSIIRGAVLVPDFGKADEFIVFDVLDGDISLRLKAK</sequence>
<reference evidence="1" key="1">
    <citation type="submission" date="2023-03" db="EMBL/GenBank/DDBJ databases">
        <title>Massive genome expansion in bonnet fungi (Mycena s.s.) driven by repeated elements and novel gene families across ecological guilds.</title>
        <authorList>
            <consortium name="Lawrence Berkeley National Laboratory"/>
            <person name="Harder C.B."/>
            <person name="Miyauchi S."/>
            <person name="Viragh M."/>
            <person name="Kuo A."/>
            <person name="Thoen E."/>
            <person name="Andreopoulos B."/>
            <person name="Lu D."/>
            <person name="Skrede I."/>
            <person name="Drula E."/>
            <person name="Henrissat B."/>
            <person name="Morin E."/>
            <person name="Kohler A."/>
            <person name="Barry K."/>
            <person name="LaButti K."/>
            <person name="Morin E."/>
            <person name="Salamov A."/>
            <person name="Lipzen A."/>
            <person name="Mereny Z."/>
            <person name="Hegedus B."/>
            <person name="Baldrian P."/>
            <person name="Stursova M."/>
            <person name="Weitz H."/>
            <person name="Taylor A."/>
            <person name="Grigoriev I.V."/>
            <person name="Nagy L.G."/>
            <person name="Martin F."/>
            <person name="Kauserud H."/>
        </authorList>
    </citation>
    <scope>NUCLEOTIDE SEQUENCE</scope>
    <source>
        <strain evidence="1">CBHHK200</strain>
    </source>
</reference>
<dbReference type="Pfam" id="PF18759">
    <property type="entry name" value="Plavaka"/>
    <property type="match status" value="1"/>
</dbReference>
<accession>A0AAD6SLL2</accession>
<proteinExistence type="predicted"/>
<dbReference type="AlphaFoldDB" id="A0AAD6SLL2"/>
<protein>
    <submittedName>
        <fullName evidence="1">Uncharacterized protein</fullName>
    </submittedName>
</protein>
<organism evidence="1 2">
    <name type="scientific">Mycena alexandri</name>
    <dbReference type="NCBI Taxonomy" id="1745969"/>
    <lineage>
        <taxon>Eukaryota</taxon>
        <taxon>Fungi</taxon>
        <taxon>Dikarya</taxon>
        <taxon>Basidiomycota</taxon>
        <taxon>Agaricomycotina</taxon>
        <taxon>Agaricomycetes</taxon>
        <taxon>Agaricomycetidae</taxon>
        <taxon>Agaricales</taxon>
        <taxon>Marasmiineae</taxon>
        <taxon>Mycenaceae</taxon>
        <taxon>Mycena</taxon>
    </lineage>
</organism>
<dbReference type="InterPro" id="IPR041078">
    <property type="entry name" value="Plavaka"/>
</dbReference>
<evidence type="ECO:0000313" key="2">
    <source>
        <dbReference type="Proteomes" id="UP001218188"/>
    </source>
</evidence>
<dbReference type="Proteomes" id="UP001218188">
    <property type="component" value="Unassembled WGS sequence"/>
</dbReference>
<name>A0AAD6SLL2_9AGAR</name>
<keyword evidence="2" id="KW-1185">Reference proteome</keyword>